<proteinExistence type="predicted"/>
<feature type="region of interest" description="Disordered" evidence="1">
    <location>
        <begin position="116"/>
        <end position="135"/>
    </location>
</feature>
<accession>A0A9N8Z765</accession>
<name>A0A9N8Z765_9GLOM</name>
<evidence type="ECO:0000313" key="3">
    <source>
        <dbReference type="Proteomes" id="UP000789572"/>
    </source>
</evidence>
<evidence type="ECO:0000313" key="2">
    <source>
        <dbReference type="EMBL" id="CAG8480855.1"/>
    </source>
</evidence>
<organism evidence="2 3">
    <name type="scientific">Paraglomus occultum</name>
    <dbReference type="NCBI Taxonomy" id="144539"/>
    <lineage>
        <taxon>Eukaryota</taxon>
        <taxon>Fungi</taxon>
        <taxon>Fungi incertae sedis</taxon>
        <taxon>Mucoromycota</taxon>
        <taxon>Glomeromycotina</taxon>
        <taxon>Glomeromycetes</taxon>
        <taxon>Paraglomerales</taxon>
        <taxon>Paraglomeraceae</taxon>
        <taxon>Paraglomus</taxon>
    </lineage>
</organism>
<dbReference type="EMBL" id="CAJVPJ010000118">
    <property type="protein sequence ID" value="CAG8480855.1"/>
    <property type="molecule type" value="Genomic_DNA"/>
</dbReference>
<sequence>MQPEYIDGSTLYQDFLTDSQTELQTGQLPTDMFTFGGLPTYPISQLTNQQQSQPYIDDSNLIVHEHLLTNSIGQQNDSPYTRQSLLTHRHQRQQQWLSQYPYSRQRANELFTPTMRSDHRLDPQNPFRGTVPAESSESIRRQKLFPVHLSHKEASTKFLNYKPTLINRETGFQISLLPRWKLMNNLRNLK</sequence>
<dbReference type="OrthoDB" id="10496479at2759"/>
<protein>
    <submittedName>
        <fullName evidence="2">11180_t:CDS:1</fullName>
    </submittedName>
</protein>
<dbReference type="Proteomes" id="UP000789572">
    <property type="component" value="Unassembled WGS sequence"/>
</dbReference>
<reference evidence="2" key="1">
    <citation type="submission" date="2021-06" db="EMBL/GenBank/DDBJ databases">
        <authorList>
            <person name="Kallberg Y."/>
            <person name="Tangrot J."/>
            <person name="Rosling A."/>
        </authorList>
    </citation>
    <scope>NUCLEOTIDE SEQUENCE</scope>
    <source>
        <strain evidence="2">IA702</strain>
    </source>
</reference>
<gene>
    <name evidence="2" type="ORF">POCULU_LOCUS1538</name>
</gene>
<dbReference type="AlphaFoldDB" id="A0A9N8Z765"/>
<keyword evidence="3" id="KW-1185">Reference proteome</keyword>
<comment type="caution">
    <text evidence="2">The sequence shown here is derived from an EMBL/GenBank/DDBJ whole genome shotgun (WGS) entry which is preliminary data.</text>
</comment>
<evidence type="ECO:0000256" key="1">
    <source>
        <dbReference type="SAM" id="MobiDB-lite"/>
    </source>
</evidence>